<dbReference type="OrthoDB" id="5649854at2"/>
<dbReference type="EMBL" id="LN614827">
    <property type="protein sequence ID" value="CEG57457.1"/>
    <property type="molecule type" value="Genomic_DNA"/>
</dbReference>
<dbReference type="Proteomes" id="UP000032430">
    <property type="component" value="Chromosome I"/>
</dbReference>
<keyword evidence="2" id="KW-1185">Reference proteome</keyword>
<dbReference type="Pfam" id="PF18632">
    <property type="entry name" value="DUF5630"/>
    <property type="match status" value="1"/>
</dbReference>
<sequence length="276" mass="31662">MKNNVPYAIFLNNFHACTLPQKIQKIHNLIGSGKIEVIIQLAELDTAFNEICRLPDFNEQWISAWSTYGVLITNDVDKRLYDQPRANNKFELLLGIYYYYQALDTASKFKKDYSASEINYLERAIKYKSIHACQRYIKYVYSQFIDSKYEYSNELFCKVIRQIQPLLPIYGCYAYIMLTEAYVRYGLFLKSCGHTADTNKAFSSALQASQQAQKTFQLNSVSIYNASFGGTIAESNSLGLSDIEDISILVQNLEQGVEQEDLLNIYKEASPAYTLN</sequence>
<dbReference type="RefSeq" id="WP_045095955.1">
    <property type="nucleotide sequence ID" value="NZ_LN614827.1"/>
</dbReference>
<dbReference type="AlphaFoldDB" id="A0A098G4R5"/>
<dbReference type="HOGENOM" id="CLU_1045079_0_0_6"/>
<organism evidence="1 2">
    <name type="scientific">Legionella fallonii LLAP-10</name>
    <dbReference type="NCBI Taxonomy" id="1212491"/>
    <lineage>
        <taxon>Bacteria</taxon>
        <taxon>Pseudomonadati</taxon>
        <taxon>Pseudomonadota</taxon>
        <taxon>Gammaproteobacteria</taxon>
        <taxon>Legionellales</taxon>
        <taxon>Legionellaceae</taxon>
        <taxon>Legionella</taxon>
    </lineage>
</organism>
<reference evidence="2" key="1">
    <citation type="submission" date="2014-09" db="EMBL/GenBank/DDBJ databases">
        <authorList>
            <person name="Gomez-Valero L."/>
        </authorList>
    </citation>
    <scope>NUCLEOTIDE SEQUENCE [LARGE SCALE GENOMIC DNA]</scope>
    <source>
        <strain evidence="2">ATCC700992</strain>
    </source>
</reference>
<protein>
    <submittedName>
        <fullName evidence="1">Uncharacterized protein</fullName>
    </submittedName>
</protein>
<evidence type="ECO:0000313" key="2">
    <source>
        <dbReference type="Proteomes" id="UP000032430"/>
    </source>
</evidence>
<dbReference type="InterPro" id="IPR040808">
    <property type="entry name" value="DUF5630"/>
</dbReference>
<accession>A0A098G4R5</accession>
<name>A0A098G4R5_9GAMM</name>
<gene>
    <name evidence="1" type="ORF">LFA_2072</name>
</gene>
<dbReference type="KEGG" id="lfa:LFA_2072"/>
<evidence type="ECO:0000313" key="1">
    <source>
        <dbReference type="EMBL" id="CEG57457.1"/>
    </source>
</evidence>
<proteinExistence type="predicted"/>